<organism evidence="1 2">
    <name type="scientific">Dendrobium catenatum</name>
    <dbReference type="NCBI Taxonomy" id="906689"/>
    <lineage>
        <taxon>Eukaryota</taxon>
        <taxon>Viridiplantae</taxon>
        <taxon>Streptophyta</taxon>
        <taxon>Embryophyta</taxon>
        <taxon>Tracheophyta</taxon>
        <taxon>Spermatophyta</taxon>
        <taxon>Magnoliopsida</taxon>
        <taxon>Liliopsida</taxon>
        <taxon>Asparagales</taxon>
        <taxon>Orchidaceae</taxon>
        <taxon>Epidendroideae</taxon>
        <taxon>Malaxideae</taxon>
        <taxon>Dendrobiinae</taxon>
        <taxon>Dendrobium</taxon>
    </lineage>
</organism>
<evidence type="ECO:0000313" key="1">
    <source>
        <dbReference type="EMBL" id="PKU80376.1"/>
    </source>
</evidence>
<dbReference type="AlphaFoldDB" id="A0A2I0WXJ1"/>
<sequence>MTVYVWSVAVLQDRVETESGVLWCSDLNIVSRRCESCWRQRVKHCGALYPDAVALRVGLSISLPFSYFTSWVASFGCFKFVYCLF</sequence>
<reference evidence="1 2" key="2">
    <citation type="journal article" date="2017" name="Nature">
        <title>The Apostasia genome and the evolution of orchids.</title>
        <authorList>
            <person name="Zhang G.Q."/>
            <person name="Liu K.W."/>
            <person name="Li Z."/>
            <person name="Lohaus R."/>
            <person name="Hsiao Y.Y."/>
            <person name="Niu S.C."/>
            <person name="Wang J.Y."/>
            <person name="Lin Y.C."/>
            <person name="Xu Q."/>
            <person name="Chen L.J."/>
            <person name="Yoshida K."/>
            <person name="Fujiwara S."/>
            <person name="Wang Z.W."/>
            <person name="Zhang Y.Q."/>
            <person name="Mitsuda N."/>
            <person name="Wang M."/>
            <person name="Liu G.H."/>
            <person name="Pecoraro L."/>
            <person name="Huang H.X."/>
            <person name="Xiao X.J."/>
            <person name="Lin M."/>
            <person name="Wu X.Y."/>
            <person name="Wu W.L."/>
            <person name="Chen Y.Y."/>
            <person name="Chang S.B."/>
            <person name="Sakamoto S."/>
            <person name="Ohme-Takagi M."/>
            <person name="Yagi M."/>
            <person name="Zeng S.J."/>
            <person name="Shen C.Y."/>
            <person name="Yeh C.M."/>
            <person name="Luo Y.B."/>
            <person name="Tsai W.C."/>
            <person name="Van de Peer Y."/>
            <person name="Liu Z.J."/>
        </authorList>
    </citation>
    <scope>NUCLEOTIDE SEQUENCE [LARGE SCALE GENOMIC DNA]</scope>
    <source>
        <tissue evidence="1">The whole plant</tissue>
    </source>
</reference>
<evidence type="ECO:0000313" key="2">
    <source>
        <dbReference type="Proteomes" id="UP000233837"/>
    </source>
</evidence>
<dbReference type="EMBL" id="KZ502358">
    <property type="protein sequence ID" value="PKU80376.1"/>
    <property type="molecule type" value="Genomic_DNA"/>
</dbReference>
<accession>A0A2I0WXJ1</accession>
<name>A0A2I0WXJ1_9ASPA</name>
<gene>
    <name evidence="1" type="ORF">MA16_Dca019868</name>
</gene>
<dbReference type="Proteomes" id="UP000233837">
    <property type="component" value="Unassembled WGS sequence"/>
</dbReference>
<protein>
    <submittedName>
        <fullName evidence="1">Uncharacterized protein</fullName>
    </submittedName>
</protein>
<proteinExistence type="predicted"/>
<reference evidence="1 2" key="1">
    <citation type="journal article" date="2016" name="Sci. Rep.">
        <title>The Dendrobium catenatum Lindl. genome sequence provides insights into polysaccharide synthase, floral development and adaptive evolution.</title>
        <authorList>
            <person name="Zhang G.Q."/>
            <person name="Xu Q."/>
            <person name="Bian C."/>
            <person name="Tsai W.C."/>
            <person name="Yeh C.M."/>
            <person name="Liu K.W."/>
            <person name="Yoshida K."/>
            <person name="Zhang L.S."/>
            <person name="Chang S.B."/>
            <person name="Chen F."/>
            <person name="Shi Y."/>
            <person name="Su Y.Y."/>
            <person name="Zhang Y.Q."/>
            <person name="Chen L.J."/>
            <person name="Yin Y."/>
            <person name="Lin M."/>
            <person name="Huang H."/>
            <person name="Deng H."/>
            <person name="Wang Z.W."/>
            <person name="Zhu S.L."/>
            <person name="Zhao X."/>
            <person name="Deng C."/>
            <person name="Niu S.C."/>
            <person name="Huang J."/>
            <person name="Wang M."/>
            <person name="Liu G.H."/>
            <person name="Yang H.J."/>
            <person name="Xiao X.J."/>
            <person name="Hsiao Y.Y."/>
            <person name="Wu W.L."/>
            <person name="Chen Y.Y."/>
            <person name="Mitsuda N."/>
            <person name="Ohme-Takagi M."/>
            <person name="Luo Y.B."/>
            <person name="Van de Peer Y."/>
            <person name="Liu Z.J."/>
        </authorList>
    </citation>
    <scope>NUCLEOTIDE SEQUENCE [LARGE SCALE GENOMIC DNA]</scope>
    <source>
        <tissue evidence="1">The whole plant</tissue>
    </source>
</reference>
<keyword evidence="2" id="KW-1185">Reference proteome</keyword>